<dbReference type="SUPFAM" id="SSF54909">
    <property type="entry name" value="Dimeric alpha+beta barrel"/>
    <property type="match status" value="1"/>
</dbReference>
<proteinExistence type="predicted"/>
<name>A0A1Y2DHH1_9PEZI</name>
<protein>
    <recommendedName>
        <fullName evidence="3">ABM domain-containing protein</fullName>
    </recommendedName>
</protein>
<reference evidence="1 2" key="1">
    <citation type="submission" date="2016-07" db="EMBL/GenBank/DDBJ databases">
        <title>Pervasive Adenine N6-methylation of Active Genes in Fungi.</title>
        <authorList>
            <consortium name="DOE Joint Genome Institute"/>
            <person name="Mondo S.J."/>
            <person name="Dannebaum R.O."/>
            <person name="Kuo R.C."/>
            <person name="Labutti K."/>
            <person name="Haridas S."/>
            <person name="Kuo A."/>
            <person name="Salamov A."/>
            <person name="Ahrendt S.R."/>
            <person name="Lipzen A."/>
            <person name="Sullivan W."/>
            <person name="Andreopoulos W.B."/>
            <person name="Clum A."/>
            <person name="Lindquist E."/>
            <person name="Daum C."/>
            <person name="Ramamoorthy G.K."/>
            <person name="Gryganskyi A."/>
            <person name="Culley D."/>
            <person name="Magnuson J.K."/>
            <person name="James T.Y."/>
            <person name="O'Malley M.A."/>
            <person name="Stajich J.E."/>
            <person name="Spatafora J.W."/>
            <person name="Visel A."/>
            <person name="Grigoriev I.V."/>
        </authorList>
    </citation>
    <scope>NUCLEOTIDE SEQUENCE [LARGE SCALE GENOMIC DNA]</scope>
    <source>
        <strain evidence="1 2">CBS 129021</strain>
    </source>
</reference>
<evidence type="ECO:0000313" key="2">
    <source>
        <dbReference type="Proteomes" id="UP000193689"/>
    </source>
</evidence>
<accession>A0A1Y2DHH1</accession>
<dbReference type="InterPro" id="IPR011008">
    <property type="entry name" value="Dimeric_a/b-barrel"/>
</dbReference>
<feature type="non-terminal residue" evidence="1">
    <location>
        <position position="1"/>
    </location>
</feature>
<evidence type="ECO:0000313" key="1">
    <source>
        <dbReference type="EMBL" id="ORY58554.1"/>
    </source>
</evidence>
<evidence type="ECO:0008006" key="3">
    <source>
        <dbReference type="Google" id="ProtNLM"/>
    </source>
</evidence>
<gene>
    <name evidence="1" type="ORF">BCR38DRAFT_500449</name>
</gene>
<organism evidence="1 2">
    <name type="scientific">Pseudomassariella vexata</name>
    <dbReference type="NCBI Taxonomy" id="1141098"/>
    <lineage>
        <taxon>Eukaryota</taxon>
        <taxon>Fungi</taxon>
        <taxon>Dikarya</taxon>
        <taxon>Ascomycota</taxon>
        <taxon>Pezizomycotina</taxon>
        <taxon>Sordariomycetes</taxon>
        <taxon>Xylariomycetidae</taxon>
        <taxon>Amphisphaeriales</taxon>
        <taxon>Pseudomassariaceae</taxon>
        <taxon>Pseudomassariella</taxon>
    </lineage>
</organism>
<dbReference type="Gene3D" id="3.30.70.100">
    <property type="match status" value="1"/>
</dbReference>
<sequence length="267" mass="29593">LILSEPWLRGVVGFVPSCLASQPASSHPQLFHTLIGLPHDRNLNDMGQLMIVTHLRLRSPALRDELVAKLRETTWRVRQEGTGGMVRSGLLVPREEEDGITLYTYTVYEDAAAIVHYRGTPAMKEFYAWNMVNDIVTGIPTMYQLELIDGLGFCHTNIPDTTGLHAVLAELKYKPDTVPKAVAHWKDVIEKAGKEEEEEDARTVAYNVATTSEDEHALFILKLYQDPEGSSDGQGSRSAIVEGVESTKSILTGQNCMQLKIIAGFIS</sequence>
<keyword evidence="2" id="KW-1185">Reference proteome</keyword>
<dbReference type="Proteomes" id="UP000193689">
    <property type="component" value="Unassembled WGS sequence"/>
</dbReference>
<comment type="caution">
    <text evidence="1">The sequence shown here is derived from an EMBL/GenBank/DDBJ whole genome shotgun (WGS) entry which is preliminary data.</text>
</comment>
<dbReference type="GeneID" id="63781028"/>
<dbReference type="AlphaFoldDB" id="A0A1Y2DHH1"/>
<dbReference type="EMBL" id="MCFJ01000016">
    <property type="protein sequence ID" value="ORY58554.1"/>
    <property type="molecule type" value="Genomic_DNA"/>
</dbReference>
<dbReference type="InParanoid" id="A0A1Y2DHH1"/>
<dbReference type="RefSeq" id="XP_040711471.1">
    <property type="nucleotide sequence ID" value="XM_040864816.1"/>
</dbReference>